<feature type="transmembrane region" description="Helical" evidence="6">
    <location>
        <begin position="254"/>
        <end position="273"/>
    </location>
</feature>
<feature type="transmembrane region" description="Helical" evidence="6">
    <location>
        <begin position="220"/>
        <end position="242"/>
    </location>
</feature>
<keyword evidence="3 6" id="KW-0812">Transmembrane</keyword>
<evidence type="ECO:0000256" key="4">
    <source>
        <dbReference type="ARBA" id="ARBA00022989"/>
    </source>
</evidence>
<evidence type="ECO:0000256" key="2">
    <source>
        <dbReference type="ARBA" id="ARBA00007635"/>
    </source>
</evidence>
<feature type="transmembrane region" description="Helical" evidence="6">
    <location>
        <begin position="7"/>
        <end position="29"/>
    </location>
</feature>
<evidence type="ECO:0000313" key="8">
    <source>
        <dbReference type="EMBL" id="KAJ8758964.1"/>
    </source>
</evidence>
<organism evidence="8 9">
    <name type="scientific">Erythroxylum novogranatense</name>
    <dbReference type="NCBI Taxonomy" id="1862640"/>
    <lineage>
        <taxon>Eukaryota</taxon>
        <taxon>Viridiplantae</taxon>
        <taxon>Streptophyta</taxon>
        <taxon>Embryophyta</taxon>
        <taxon>Tracheophyta</taxon>
        <taxon>Spermatophyta</taxon>
        <taxon>Magnoliopsida</taxon>
        <taxon>eudicotyledons</taxon>
        <taxon>Gunneridae</taxon>
        <taxon>Pentapetalae</taxon>
        <taxon>rosids</taxon>
        <taxon>fabids</taxon>
        <taxon>Malpighiales</taxon>
        <taxon>Erythroxylaceae</taxon>
        <taxon>Erythroxylum</taxon>
    </lineage>
</organism>
<dbReference type="Proteomes" id="UP001159364">
    <property type="component" value="Linkage Group LG07"/>
</dbReference>
<feature type="transmembrane region" description="Helical" evidence="6">
    <location>
        <begin position="188"/>
        <end position="208"/>
    </location>
</feature>
<name>A0AAV8SY42_9ROSI</name>
<feature type="transmembrane region" description="Helical" evidence="6">
    <location>
        <begin position="137"/>
        <end position="154"/>
    </location>
</feature>
<evidence type="ECO:0000256" key="6">
    <source>
        <dbReference type="RuleBase" id="RU363077"/>
    </source>
</evidence>
<evidence type="ECO:0000256" key="1">
    <source>
        <dbReference type="ARBA" id="ARBA00004141"/>
    </source>
</evidence>
<feature type="transmembrane region" description="Helical" evidence="6">
    <location>
        <begin position="101"/>
        <end position="125"/>
    </location>
</feature>
<comment type="caution">
    <text evidence="8">The sequence shown here is derived from an EMBL/GenBank/DDBJ whole genome shotgun (WGS) entry which is preliminary data.</text>
</comment>
<feature type="transmembrane region" description="Helical" evidence="6">
    <location>
        <begin position="311"/>
        <end position="329"/>
    </location>
</feature>
<evidence type="ECO:0000256" key="5">
    <source>
        <dbReference type="ARBA" id="ARBA00023136"/>
    </source>
</evidence>
<dbReference type="InterPro" id="IPR000620">
    <property type="entry name" value="EamA_dom"/>
</dbReference>
<proteinExistence type="inferred from homology"/>
<dbReference type="EMBL" id="JAIWQS010000007">
    <property type="protein sequence ID" value="KAJ8758964.1"/>
    <property type="molecule type" value="Genomic_DNA"/>
</dbReference>
<dbReference type="GO" id="GO:0016020">
    <property type="term" value="C:membrane"/>
    <property type="evidence" value="ECO:0007669"/>
    <property type="project" value="UniProtKB-SubCell"/>
</dbReference>
<dbReference type="GO" id="GO:0022857">
    <property type="term" value="F:transmembrane transporter activity"/>
    <property type="evidence" value="ECO:0007669"/>
    <property type="project" value="InterPro"/>
</dbReference>
<evidence type="ECO:0000256" key="3">
    <source>
        <dbReference type="ARBA" id="ARBA00022692"/>
    </source>
</evidence>
<dbReference type="PANTHER" id="PTHR31218">
    <property type="entry name" value="WAT1-RELATED PROTEIN"/>
    <property type="match status" value="1"/>
</dbReference>
<reference evidence="8 9" key="1">
    <citation type="submission" date="2021-09" db="EMBL/GenBank/DDBJ databases">
        <title>Genomic insights and catalytic innovation underlie evolution of tropane alkaloids biosynthesis.</title>
        <authorList>
            <person name="Wang Y.-J."/>
            <person name="Tian T."/>
            <person name="Huang J.-P."/>
            <person name="Huang S.-X."/>
        </authorList>
    </citation>
    <scope>NUCLEOTIDE SEQUENCE [LARGE SCALE GENOMIC DNA]</scope>
    <source>
        <strain evidence="8">KIB-2018</strain>
        <tissue evidence="8">Leaf</tissue>
    </source>
</reference>
<comment type="similarity">
    <text evidence="2 6">Belongs to the drug/metabolite transporter (DMT) superfamily. Plant drug/metabolite exporter (P-DME) (TC 2.A.7.4) family.</text>
</comment>
<protein>
    <recommendedName>
        <fullName evidence="6">WAT1-related protein</fullName>
    </recommendedName>
</protein>
<dbReference type="Pfam" id="PF00892">
    <property type="entry name" value="EamA"/>
    <property type="match status" value="1"/>
</dbReference>
<feature type="domain" description="EamA" evidence="7">
    <location>
        <begin position="26"/>
        <end position="154"/>
    </location>
</feature>
<dbReference type="AlphaFoldDB" id="A0AAV8SY42"/>
<feature type="transmembrane region" description="Helical" evidence="6">
    <location>
        <begin position="74"/>
        <end position="95"/>
    </location>
</feature>
<accession>A0AAV8SY42</accession>
<keyword evidence="4 6" id="KW-1133">Transmembrane helix</keyword>
<evidence type="ECO:0000313" key="9">
    <source>
        <dbReference type="Proteomes" id="UP001159364"/>
    </source>
</evidence>
<dbReference type="InterPro" id="IPR030184">
    <property type="entry name" value="WAT1-related"/>
</dbReference>
<comment type="subcellular location">
    <subcellularLocation>
        <location evidence="1 6">Membrane</location>
        <topology evidence="1 6">Multi-pass membrane protein</topology>
    </subcellularLocation>
</comment>
<evidence type="ECO:0000259" key="7">
    <source>
        <dbReference type="Pfam" id="PF00892"/>
    </source>
</evidence>
<feature type="transmembrane region" description="Helical" evidence="6">
    <location>
        <begin position="285"/>
        <end position="305"/>
    </location>
</feature>
<keyword evidence="5 6" id="KW-0472">Membrane</keyword>
<feature type="transmembrane region" description="Helical" evidence="6">
    <location>
        <begin position="41"/>
        <end position="62"/>
    </location>
</feature>
<sequence>MRYRSKLAEVVPFSMMVMMEGCTIGLTILAKTAMSGGMSPFVFVVYTNALATSLLFPFSFLYHRERVEKPFFTFRLLVRIFFLGLMGIALSQNLAFLGLSFTSPIVVCEMGLLIPAFSFILSSVLRITKLDCRSSSFHFKVIGTLISFTGAIVVEHFKGPYIRRASSSVLQLQHKRQLFIFYSTSNHWLLGSVLLAASSLCVSIWNMIQVRTVGEYPQVMKIASFYSLAGTIQSTIFCLIVERDVNAWKLKLNMELLLIFATALFSGIIRSYVHISCTRLKGSLYVLMFQPFRIVWASIFGIGFFVNSLHYGSVIGAAISGVGYYTIVWGQIREDDKCKDLYVESIKCTDEKTLSLLQEDTLV</sequence>
<gene>
    <name evidence="8" type="ORF">K2173_003202</name>
</gene>
<keyword evidence="9" id="KW-1185">Reference proteome</keyword>